<keyword evidence="12" id="KW-1185">Reference proteome</keyword>
<dbReference type="GO" id="GO:0006355">
    <property type="term" value="P:regulation of DNA-templated transcription"/>
    <property type="evidence" value="ECO:0007669"/>
    <property type="project" value="InterPro"/>
</dbReference>
<feature type="compositionally biased region" description="Basic and acidic residues" evidence="9">
    <location>
        <begin position="318"/>
        <end position="329"/>
    </location>
</feature>
<evidence type="ECO:0000256" key="1">
    <source>
        <dbReference type="ARBA" id="ARBA00004123"/>
    </source>
</evidence>
<keyword evidence="8" id="KW-0539">Nucleus</keyword>
<feature type="region of interest" description="Disordered" evidence="9">
    <location>
        <begin position="84"/>
        <end position="123"/>
    </location>
</feature>
<feature type="compositionally biased region" description="Acidic residues" evidence="9">
    <location>
        <begin position="361"/>
        <end position="400"/>
    </location>
</feature>
<comment type="subcellular location">
    <subcellularLocation>
        <location evidence="1">Nucleus</location>
    </subcellularLocation>
</comment>
<dbReference type="InterPro" id="IPR053820">
    <property type="entry name" value="MSL3_chromo-like"/>
</dbReference>
<evidence type="ECO:0000256" key="4">
    <source>
        <dbReference type="ARBA" id="ARBA00018505"/>
    </source>
</evidence>
<gene>
    <name evidence="11" type="primary">EAF3</name>
    <name evidence="11" type="ORF">PRK78_006322</name>
</gene>
<dbReference type="SUPFAM" id="SSF54160">
    <property type="entry name" value="Chromo domain-like"/>
    <property type="match status" value="1"/>
</dbReference>
<protein>
    <recommendedName>
        <fullName evidence="4">Chromatin modification-related protein EAF3</fullName>
    </recommendedName>
</protein>
<evidence type="ECO:0000256" key="6">
    <source>
        <dbReference type="ARBA" id="ARBA00023015"/>
    </source>
</evidence>
<keyword evidence="5" id="KW-0156">Chromatin regulator</keyword>
<evidence type="ECO:0000256" key="3">
    <source>
        <dbReference type="ARBA" id="ARBA00011353"/>
    </source>
</evidence>
<dbReference type="Pfam" id="PF22732">
    <property type="entry name" value="MSL3_chromo-like"/>
    <property type="match status" value="1"/>
</dbReference>
<dbReference type="Proteomes" id="UP001219355">
    <property type="component" value="Chromosome 4"/>
</dbReference>
<comment type="similarity">
    <text evidence="2">Belongs to the MRG family.</text>
</comment>
<dbReference type="PANTHER" id="PTHR10880">
    <property type="entry name" value="MORTALITY FACTOR 4-LIKE PROTEIN"/>
    <property type="match status" value="1"/>
</dbReference>
<evidence type="ECO:0000313" key="12">
    <source>
        <dbReference type="Proteomes" id="UP001219355"/>
    </source>
</evidence>
<dbReference type="GO" id="GO:0006338">
    <property type="term" value="P:chromatin remodeling"/>
    <property type="evidence" value="ECO:0007669"/>
    <property type="project" value="UniProtKB-ARBA"/>
</dbReference>
<proteinExistence type="inferred from homology"/>
<evidence type="ECO:0000313" key="11">
    <source>
        <dbReference type="EMBL" id="WEW60834.1"/>
    </source>
</evidence>
<dbReference type="AlphaFoldDB" id="A0AAF0DL54"/>
<sequence>MPLQKQMYNKDEVVLCFHHDILYDAKILDVRLENPKDKNSFYEYRVHYKGWKNTWDDWVSQDRLRKYNDENRELASTLRRQAEAVMRSRTKSGKKKAADLASSRASEDRTSKKRGRETEIETEDDFNTRPSIRVLMPERLKEYLVDDWEFVTKDKSVVPLPAKSPVNKVLDQYLEEEKNSLSRNSQAEQDVLEEVVEGLRQYFDKTLGRALLYALERRQYIIERKKWESNAPGYEGKGPGDVYGVEHLTRMLSTSGSEFTDFPAAILPELLAQTNLSPQATNRLRRELVTFMQWLSKHSDDLFSEKYEPLDRDYVEEVEERHQRTDEHTGTATARLFSDRPAARIPSGLIRRAKVESESGNGEEGEDEEDEDEGDGEDEDDEDDGDEEDEDEEEEPEESE</sequence>
<dbReference type="InterPro" id="IPR016197">
    <property type="entry name" value="Chromo-like_dom_sf"/>
</dbReference>
<dbReference type="GO" id="GO:0035267">
    <property type="term" value="C:NuA4 histone acetyltransferase complex"/>
    <property type="evidence" value="ECO:0007669"/>
    <property type="project" value="TreeGrafter"/>
</dbReference>
<organism evidence="11 12">
    <name type="scientific">Emydomyces testavorans</name>
    <dbReference type="NCBI Taxonomy" id="2070801"/>
    <lineage>
        <taxon>Eukaryota</taxon>
        <taxon>Fungi</taxon>
        <taxon>Dikarya</taxon>
        <taxon>Ascomycota</taxon>
        <taxon>Pezizomycotina</taxon>
        <taxon>Eurotiomycetes</taxon>
        <taxon>Eurotiomycetidae</taxon>
        <taxon>Onygenales</taxon>
        <taxon>Nannizziopsiaceae</taxon>
        <taxon>Emydomyces</taxon>
    </lineage>
</organism>
<dbReference type="InterPro" id="IPR008676">
    <property type="entry name" value="MRG"/>
</dbReference>
<dbReference type="PANTHER" id="PTHR10880:SF15">
    <property type="entry name" value="MSL COMPLEX SUBUNIT 3"/>
    <property type="match status" value="1"/>
</dbReference>
<dbReference type="SMART" id="SM00298">
    <property type="entry name" value="CHROMO"/>
    <property type="match status" value="1"/>
</dbReference>
<feature type="domain" description="Chromo" evidence="10">
    <location>
        <begin position="22"/>
        <end position="82"/>
    </location>
</feature>
<evidence type="ECO:0000259" key="10">
    <source>
        <dbReference type="SMART" id="SM00298"/>
    </source>
</evidence>
<evidence type="ECO:0000256" key="2">
    <source>
        <dbReference type="ARBA" id="ARBA00009093"/>
    </source>
</evidence>
<feature type="region of interest" description="Disordered" evidence="9">
    <location>
        <begin position="318"/>
        <end position="400"/>
    </location>
</feature>
<dbReference type="InterPro" id="IPR000953">
    <property type="entry name" value="Chromo/chromo_shadow_dom"/>
</dbReference>
<comment type="subunit">
    <text evidence="3">Component of the NuA4 histone acetyltransferase complex.</text>
</comment>
<dbReference type="Gene3D" id="2.30.30.140">
    <property type="match status" value="1"/>
</dbReference>
<reference evidence="11" key="1">
    <citation type="submission" date="2023-03" db="EMBL/GenBank/DDBJ databases">
        <title>Emydomyces testavorans Genome Sequence.</title>
        <authorList>
            <person name="Hoyer L."/>
        </authorList>
    </citation>
    <scope>NUCLEOTIDE SEQUENCE</scope>
    <source>
        <strain evidence="11">16-2883</strain>
    </source>
</reference>
<evidence type="ECO:0000256" key="7">
    <source>
        <dbReference type="ARBA" id="ARBA00023163"/>
    </source>
</evidence>
<dbReference type="EMBL" id="CP120630">
    <property type="protein sequence ID" value="WEW60834.1"/>
    <property type="molecule type" value="Genomic_DNA"/>
</dbReference>
<keyword evidence="6" id="KW-0805">Transcription regulation</keyword>
<dbReference type="InterPro" id="IPR026541">
    <property type="entry name" value="MRG_dom"/>
</dbReference>
<evidence type="ECO:0000256" key="8">
    <source>
        <dbReference type="ARBA" id="ARBA00023242"/>
    </source>
</evidence>
<dbReference type="Gene3D" id="1.10.274.30">
    <property type="entry name" value="MRG domain"/>
    <property type="match status" value="1"/>
</dbReference>
<evidence type="ECO:0000256" key="5">
    <source>
        <dbReference type="ARBA" id="ARBA00022853"/>
    </source>
</evidence>
<accession>A0AAF0DL54</accession>
<keyword evidence="7" id="KW-0804">Transcription</keyword>
<dbReference type="InterPro" id="IPR038217">
    <property type="entry name" value="MRG_C_sf"/>
</dbReference>
<name>A0AAF0DL54_9EURO</name>
<dbReference type="GO" id="GO:0032221">
    <property type="term" value="C:Rpd3S complex"/>
    <property type="evidence" value="ECO:0007669"/>
    <property type="project" value="TreeGrafter"/>
</dbReference>
<dbReference type="Pfam" id="PF05712">
    <property type="entry name" value="MRG"/>
    <property type="match status" value="1"/>
</dbReference>
<evidence type="ECO:0000256" key="9">
    <source>
        <dbReference type="SAM" id="MobiDB-lite"/>
    </source>
</evidence>